<accession>A0A5N4AYX2</accession>
<evidence type="ECO:0000256" key="1">
    <source>
        <dbReference type="SAM" id="MobiDB-lite"/>
    </source>
</evidence>
<evidence type="ECO:0000313" key="6">
    <source>
        <dbReference type="Proteomes" id="UP000327044"/>
    </source>
</evidence>
<evidence type="ECO:0000259" key="3">
    <source>
        <dbReference type="Pfam" id="PF15084"/>
    </source>
</evidence>
<feature type="compositionally biased region" description="Basic and acidic residues" evidence="1">
    <location>
        <begin position="277"/>
        <end position="299"/>
    </location>
</feature>
<sequence length="794" mass="90620">MKTLKLTILLAFSIKDSSSTPSGKPEKHKSHGKQKKDKRNPSKRNSPVTLQKPEYMYEVDSPIGSCHVEYEILPGRPKYQIDVVCWKTIAKVYTLDGHIALKTCVKDDLSWVPVYVTHVFNDLDVSDIFKLHGHVINYIIMTNPAKLGNDAKKEKNKTFFINQKNLESPKKFSLAYDYDPNVNQYNYDEEPLKNFIEGLIWECAEYPGKFNDKEVITKLKFLDYPLHEFYTNQIIDRIKVSDAVMFKSFAPSCPPPSFHEDMDENESPQKTNKKSKGKGDPEKTTKHEKKKDKSQNANKDKGCNAITIRVSGEGLYTDPDLAIYSLTEACGPLGEAYVLMSTNELLTKIQKNEFNSLIIKINKITNLPLKELILHGFKDISVRYNVPFIAQCTTVAKPLEQCITFNEGHAHFLPGVPKLKFLEFIQTGRLIAEIRGRREQHFKTVVPSLFGFEANDKCIGRKVTIRNCKQILERWNVKSTMVTLAVACFNVSSLLKPSWFVEEAGTCHHPDALLYKRNNYRRYSTTTINNINLEVLSKLNSGSPLTEGVLSKIGTTVDIEIHLSAPSNAFLELYSNNSIFNELFVIVKRYELAHQLLHLVMLHNQNILGPEVMIANYLKSNINKELDSDNNNNVVTGFILNNGNCYIFFIEGLANGLVSHIWSQIKDFSGSEVKIFYSSDFCFERRLYSEFIPYGGVYVVNLKTPLHNILIQDIVYLEGNIPLPCWEALKKLGTLMKCNTLRLMAQCNLFPTAKEILSLDMEFGVPYQWDPKENLTNLRRNTIGLKNVHTQLFM</sequence>
<dbReference type="PANTHER" id="PTHR33667">
    <property type="entry name" value="SI:DKEY-57N24.6"/>
    <property type="match status" value="1"/>
</dbReference>
<gene>
    <name evidence="4" type="ORF">PPYR_04669</name>
    <name evidence="5" type="ORF">PPYR_04714</name>
</gene>
<protein>
    <recommendedName>
        <fullName evidence="3">DUF4550 domain-containing protein</fullName>
    </recommendedName>
</protein>
<comment type="caution">
    <text evidence="4">The sequence shown here is derived from an EMBL/GenBank/DDBJ whole genome shotgun (WGS) entry which is preliminary data.</text>
</comment>
<evidence type="ECO:0000313" key="5">
    <source>
        <dbReference type="EMBL" id="KAB0802528.1"/>
    </source>
</evidence>
<keyword evidence="6" id="KW-1185">Reference proteome</keyword>
<dbReference type="EMBL" id="VVIM01000002">
    <property type="protein sequence ID" value="KAB0802528.1"/>
    <property type="molecule type" value="Genomic_DNA"/>
</dbReference>
<reference evidence="4" key="2">
    <citation type="submission" date="2019-08" db="EMBL/GenBank/DDBJ databases">
        <authorList>
            <consortium name="Photinus pyralis genome working group"/>
            <person name="Fallon T.R."/>
            <person name="Sander Lower S.E."/>
            <person name="Weng J.-K."/>
        </authorList>
    </citation>
    <scope>NUCLEOTIDE SEQUENCE</scope>
    <source>
        <strain evidence="4">1611_PpyrPB1</strain>
        <tissue evidence="4">Whole body</tissue>
    </source>
</reference>
<feature type="region of interest" description="Disordered" evidence="1">
    <location>
        <begin position="256"/>
        <end position="299"/>
    </location>
</feature>
<dbReference type="EMBL" id="VVIM01000002">
    <property type="protein sequence ID" value="KAB0802483.1"/>
    <property type="molecule type" value="Genomic_DNA"/>
</dbReference>
<dbReference type="PANTHER" id="PTHR33667:SF7">
    <property type="entry name" value="RIKEN CDNA 1810020O05 GENE"/>
    <property type="match status" value="1"/>
</dbReference>
<dbReference type="Pfam" id="PF15084">
    <property type="entry name" value="DUF4550"/>
    <property type="match status" value="1"/>
</dbReference>
<evidence type="ECO:0000256" key="2">
    <source>
        <dbReference type="SAM" id="SignalP"/>
    </source>
</evidence>
<reference evidence="4 6" key="1">
    <citation type="journal article" date="2018" name="Elife">
        <title>Firefly genomes illuminate parallel origins of bioluminescence in beetles.</title>
        <authorList>
            <person name="Fallon T.R."/>
            <person name="Lower S.E."/>
            <person name="Chang C.H."/>
            <person name="Bessho-Uehara M."/>
            <person name="Martin G.J."/>
            <person name="Bewick A.J."/>
            <person name="Behringer M."/>
            <person name="Debat H.J."/>
            <person name="Wong I."/>
            <person name="Day J.C."/>
            <person name="Suvorov A."/>
            <person name="Silva C.J."/>
            <person name="Stanger-Hall K.F."/>
            <person name="Hall D.W."/>
            <person name="Schmitz R.J."/>
            <person name="Nelson D.R."/>
            <person name="Lewis S.M."/>
            <person name="Shigenobu S."/>
            <person name="Bybee S.M."/>
            <person name="Larracuente A.M."/>
            <person name="Oba Y."/>
            <person name="Weng J.K."/>
        </authorList>
    </citation>
    <scope>NUCLEOTIDE SEQUENCE [LARGE SCALE GENOMIC DNA]</scope>
    <source>
        <strain evidence="4">1611_PpyrPB1</strain>
        <tissue evidence="4">Whole body</tissue>
    </source>
</reference>
<organism evidence="4 6">
    <name type="scientific">Photinus pyralis</name>
    <name type="common">Common eastern firefly</name>
    <name type="synonym">Lampyris pyralis</name>
    <dbReference type="NCBI Taxonomy" id="7054"/>
    <lineage>
        <taxon>Eukaryota</taxon>
        <taxon>Metazoa</taxon>
        <taxon>Ecdysozoa</taxon>
        <taxon>Arthropoda</taxon>
        <taxon>Hexapoda</taxon>
        <taxon>Insecta</taxon>
        <taxon>Pterygota</taxon>
        <taxon>Neoptera</taxon>
        <taxon>Endopterygota</taxon>
        <taxon>Coleoptera</taxon>
        <taxon>Polyphaga</taxon>
        <taxon>Elateriformia</taxon>
        <taxon>Elateroidea</taxon>
        <taxon>Lampyridae</taxon>
        <taxon>Lampyrinae</taxon>
        <taxon>Photinus</taxon>
    </lineage>
</organism>
<evidence type="ECO:0000313" key="4">
    <source>
        <dbReference type="EMBL" id="KAB0802483.1"/>
    </source>
</evidence>
<feature type="signal peptide" evidence="2">
    <location>
        <begin position="1"/>
        <end position="19"/>
    </location>
</feature>
<dbReference type="InterPro" id="IPR027876">
    <property type="entry name" value="DUF4550"/>
</dbReference>
<name>A0A5N4AYX2_PHOPY</name>
<keyword evidence="2" id="KW-0732">Signal</keyword>
<feature type="compositionally biased region" description="Basic residues" evidence="1">
    <location>
        <begin position="26"/>
        <end position="42"/>
    </location>
</feature>
<dbReference type="AlphaFoldDB" id="A0A5N4AYX2"/>
<feature type="chain" id="PRO_5033494296" description="DUF4550 domain-containing protein" evidence="2">
    <location>
        <begin position="20"/>
        <end position="794"/>
    </location>
</feature>
<proteinExistence type="predicted"/>
<feature type="region of interest" description="Disordered" evidence="1">
    <location>
        <begin position="16"/>
        <end position="51"/>
    </location>
</feature>
<dbReference type="OrthoDB" id="188352at2759"/>
<dbReference type="Proteomes" id="UP000327044">
    <property type="component" value="Unassembled WGS sequence"/>
</dbReference>
<feature type="domain" description="DUF4550" evidence="3">
    <location>
        <begin position="67"/>
        <end position="157"/>
    </location>
</feature>
<dbReference type="InParanoid" id="A0A5N4AYX2"/>